<organism evidence="2 3">
    <name type="scientific">Novipirellula aureliae</name>
    <dbReference type="NCBI Taxonomy" id="2527966"/>
    <lineage>
        <taxon>Bacteria</taxon>
        <taxon>Pseudomonadati</taxon>
        <taxon>Planctomycetota</taxon>
        <taxon>Planctomycetia</taxon>
        <taxon>Pirellulales</taxon>
        <taxon>Pirellulaceae</taxon>
        <taxon>Novipirellula</taxon>
    </lineage>
</organism>
<name>A0A5C6E5B8_9BACT</name>
<protein>
    <recommendedName>
        <fullName evidence="4">DUF4405 domain-containing protein</fullName>
    </recommendedName>
</protein>
<evidence type="ECO:0000313" key="3">
    <source>
        <dbReference type="Proteomes" id="UP000315471"/>
    </source>
</evidence>
<feature type="transmembrane region" description="Helical" evidence="1">
    <location>
        <begin position="33"/>
        <end position="53"/>
    </location>
</feature>
<keyword evidence="1" id="KW-1133">Transmembrane helix</keyword>
<dbReference type="Proteomes" id="UP000315471">
    <property type="component" value="Unassembled WGS sequence"/>
</dbReference>
<keyword evidence="1" id="KW-0472">Membrane</keyword>
<dbReference type="OrthoDB" id="257829at2"/>
<keyword evidence="3" id="KW-1185">Reference proteome</keyword>
<dbReference type="AlphaFoldDB" id="A0A5C6E5B8"/>
<proteinExistence type="predicted"/>
<dbReference type="RefSeq" id="WP_146598945.1">
    <property type="nucleotide sequence ID" value="NZ_SJPY01000002.1"/>
</dbReference>
<dbReference type="EMBL" id="SJPY01000002">
    <property type="protein sequence ID" value="TWU43885.1"/>
    <property type="molecule type" value="Genomic_DNA"/>
</dbReference>
<comment type="caution">
    <text evidence="2">The sequence shown here is derived from an EMBL/GenBank/DDBJ whole genome shotgun (WGS) entry which is preliminary data.</text>
</comment>
<accession>A0A5C6E5B8</accession>
<sequence>MRHFVNIGLLLAFITLVATGVMAFFLPFSIVTTRTHVVSGLLVFVLVAMHVATRIPYFQTALRLKIRGFSWQHLVILVSLWGAVTGLSVLGWSPATWLMENSYEARYRKQIFRASSLAGFGQPSPHSLVIARNSKQANDGELSVLLSFVESLDEIPSLAVWAESTAGTMIETLFLQDKLAYREELDWHGKLVRRNHILPIWRHRYTVVSGVSPDGEVDGTSGATDTHAFALDKYLVSNQGNRFVICVELNMPSDSNEDWPDPELGQPSLLYTALVDVDRDSPHAIIELTGHGGDAEQDGHVRYDLDRVTTAKDVVDLFIVKLQKIP</sequence>
<gene>
    <name evidence="2" type="ORF">Q31b_14170</name>
</gene>
<evidence type="ECO:0008006" key="4">
    <source>
        <dbReference type="Google" id="ProtNLM"/>
    </source>
</evidence>
<feature type="transmembrane region" description="Helical" evidence="1">
    <location>
        <begin position="74"/>
        <end position="92"/>
    </location>
</feature>
<evidence type="ECO:0000313" key="2">
    <source>
        <dbReference type="EMBL" id="TWU43885.1"/>
    </source>
</evidence>
<evidence type="ECO:0000256" key="1">
    <source>
        <dbReference type="SAM" id="Phobius"/>
    </source>
</evidence>
<keyword evidence="1" id="KW-0812">Transmembrane</keyword>
<reference evidence="2 3" key="1">
    <citation type="submission" date="2019-02" db="EMBL/GenBank/DDBJ databases">
        <title>Deep-cultivation of Planctomycetes and their phenomic and genomic characterization uncovers novel biology.</title>
        <authorList>
            <person name="Wiegand S."/>
            <person name="Jogler M."/>
            <person name="Boedeker C."/>
            <person name="Pinto D."/>
            <person name="Vollmers J."/>
            <person name="Rivas-Marin E."/>
            <person name="Kohn T."/>
            <person name="Peeters S.H."/>
            <person name="Heuer A."/>
            <person name="Rast P."/>
            <person name="Oberbeckmann S."/>
            <person name="Bunk B."/>
            <person name="Jeske O."/>
            <person name="Meyerdierks A."/>
            <person name="Storesund J.E."/>
            <person name="Kallscheuer N."/>
            <person name="Luecker S."/>
            <person name="Lage O.M."/>
            <person name="Pohl T."/>
            <person name="Merkel B.J."/>
            <person name="Hornburger P."/>
            <person name="Mueller R.-W."/>
            <person name="Bruemmer F."/>
            <person name="Labrenz M."/>
            <person name="Spormann A.M."/>
            <person name="Op Den Camp H."/>
            <person name="Overmann J."/>
            <person name="Amann R."/>
            <person name="Jetten M.S.M."/>
            <person name="Mascher T."/>
            <person name="Medema M.H."/>
            <person name="Devos D.P."/>
            <person name="Kaster A.-K."/>
            <person name="Ovreas L."/>
            <person name="Rohde M."/>
            <person name="Galperin M.Y."/>
            <person name="Jogler C."/>
        </authorList>
    </citation>
    <scope>NUCLEOTIDE SEQUENCE [LARGE SCALE GENOMIC DNA]</scope>
    <source>
        <strain evidence="2 3">Q31b</strain>
    </source>
</reference>